<evidence type="ECO:0000313" key="2">
    <source>
        <dbReference type="Proteomes" id="UP000261640"/>
    </source>
</evidence>
<reference evidence="1" key="2">
    <citation type="submission" date="2025-09" db="UniProtKB">
        <authorList>
            <consortium name="Ensembl"/>
        </authorList>
    </citation>
    <scope>IDENTIFICATION</scope>
</reference>
<sequence length="104" mass="12363">METHLTQFNYIFHLPAARSLVRMYLSFRLSESKSVPFRFCSVILAEEPEKIQRNQCFYLTLITLYSDSQSHVLLLYFLSILLFRFCCCESKYNTVFTPNRLLCI</sequence>
<protein>
    <submittedName>
        <fullName evidence="1">Uncharacterized protein</fullName>
    </submittedName>
</protein>
<evidence type="ECO:0000313" key="1">
    <source>
        <dbReference type="Ensembl" id="ENSMAMP00000025183.1"/>
    </source>
</evidence>
<accession>A0A3Q3MCQ2</accession>
<keyword evidence="2" id="KW-1185">Reference proteome</keyword>
<organism evidence="1 2">
    <name type="scientific">Mastacembelus armatus</name>
    <name type="common">zig-zag eel</name>
    <dbReference type="NCBI Taxonomy" id="205130"/>
    <lineage>
        <taxon>Eukaryota</taxon>
        <taxon>Metazoa</taxon>
        <taxon>Chordata</taxon>
        <taxon>Craniata</taxon>
        <taxon>Vertebrata</taxon>
        <taxon>Euteleostomi</taxon>
        <taxon>Actinopterygii</taxon>
        <taxon>Neopterygii</taxon>
        <taxon>Teleostei</taxon>
        <taxon>Neoteleostei</taxon>
        <taxon>Acanthomorphata</taxon>
        <taxon>Anabantaria</taxon>
        <taxon>Synbranchiformes</taxon>
        <taxon>Mastacembelidae</taxon>
        <taxon>Mastacembelus</taxon>
    </lineage>
</organism>
<dbReference type="Ensembl" id="ENSMAMT00000025833.2">
    <property type="protein sequence ID" value="ENSMAMP00000025183.1"/>
    <property type="gene ID" value="ENSMAMG00000016921.2"/>
</dbReference>
<proteinExistence type="predicted"/>
<reference evidence="1" key="1">
    <citation type="submission" date="2025-08" db="UniProtKB">
        <authorList>
            <consortium name="Ensembl"/>
        </authorList>
    </citation>
    <scope>IDENTIFICATION</scope>
</reference>
<dbReference type="Proteomes" id="UP000261640">
    <property type="component" value="Unplaced"/>
</dbReference>
<name>A0A3Q3MCQ2_9TELE</name>
<dbReference type="InParanoid" id="A0A3Q3MCQ2"/>
<dbReference type="AlphaFoldDB" id="A0A3Q3MCQ2"/>